<evidence type="ECO:0000256" key="1">
    <source>
        <dbReference type="ARBA" id="ARBA00022722"/>
    </source>
</evidence>
<dbReference type="CDD" id="cd10434">
    <property type="entry name" value="GIY-YIG_UvrC_Cho"/>
    <property type="match status" value="1"/>
</dbReference>
<sequence length="517" mass="60124">MHELSQKKVLIIDCQTTGMHPSNGFLLQLGWSIINPQKIHPLKIEKWTLKIPEHEQIPAKIRRLLQITDEELSQSIEPSSVFGKLQSTLKKLGPEPIVIAHYAQFESSFLKQFYKEHLGTDQFNFELFCSQKIAKRLFPNLPSHNLKAMAGFFKMPNTPKNEVSSHVAMTATVWSELIPVLISQNIFSYSSLSGWLSTKSKAIKPYQFEYNIERLMRLEITTKPGVYRMLAKDKSILYVGKATSLKSRVNSYFRGVKNRDRRKLEMLAQVWDIETIECETPLEAALLESDEIKKWNPPYNVLLKAGNRKIIFYNYEFTQFSENKDATFFNGPFKPYDELMILLELIEAIETKKLLTYSEEGMTADVMSAAWNIFRSTYELESLKIDRTNLRNILFIAYKMLQGFEKIHGKGGFQKWWVHEKKKNLEDELSLEQKFANKIARIFIRAAETKRKSRQLNLLYNSSIMIYSTQKKITLINGEFEDHLNSRPIKNNGFNLHHYDRLSLLLSAKIKKVIVSE</sequence>
<dbReference type="AlphaFoldDB" id="A0A378LPK7"/>
<name>A0A378LPK7_9GAMM</name>
<evidence type="ECO:0000256" key="2">
    <source>
        <dbReference type="ARBA" id="ARBA00022839"/>
    </source>
</evidence>
<dbReference type="GO" id="GO:0009380">
    <property type="term" value="C:excinuclease repair complex"/>
    <property type="evidence" value="ECO:0007669"/>
    <property type="project" value="TreeGrafter"/>
</dbReference>
<dbReference type="STRING" id="1122170.GCA_000701265_03156"/>
<protein>
    <submittedName>
        <fullName evidence="4">Excinuclease ABC subunit C</fullName>
    </submittedName>
</protein>
<dbReference type="GO" id="GO:0003676">
    <property type="term" value="F:nucleic acid binding"/>
    <property type="evidence" value="ECO:0007669"/>
    <property type="project" value="InterPro"/>
</dbReference>
<dbReference type="InterPro" id="IPR000305">
    <property type="entry name" value="GIY-YIG_endonuc"/>
</dbReference>
<dbReference type="SMART" id="SM00479">
    <property type="entry name" value="EXOIII"/>
    <property type="match status" value="1"/>
</dbReference>
<dbReference type="OrthoDB" id="9803913at2"/>
<gene>
    <name evidence="4" type="primary">uvrC_1</name>
    <name evidence="4" type="ORF">NCTC11532_00792</name>
</gene>
<evidence type="ECO:0000313" key="5">
    <source>
        <dbReference type="Proteomes" id="UP000255297"/>
    </source>
</evidence>
<dbReference type="EMBL" id="UGPB01000001">
    <property type="protein sequence ID" value="STY28617.1"/>
    <property type="molecule type" value="Genomic_DNA"/>
</dbReference>
<dbReference type="PANTHER" id="PTHR30562:SF1">
    <property type="entry name" value="UVRABC SYSTEM PROTEIN C"/>
    <property type="match status" value="1"/>
</dbReference>
<keyword evidence="5" id="KW-1185">Reference proteome</keyword>
<dbReference type="PROSITE" id="PS50164">
    <property type="entry name" value="GIY_YIG"/>
    <property type="match status" value="1"/>
</dbReference>
<dbReference type="SMART" id="SM00465">
    <property type="entry name" value="GIYc"/>
    <property type="match status" value="1"/>
</dbReference>
<dbReference type="RefSeq" id="WP_051635483.1">
    <property type="nucleotide sequence ID" value="NZ_CAAAIS010000011.1"/>
</dbReference>
<dbReference type="InterPro" id="IPR013520">
    <property type="entry name" value="Ribonucl_H"/>
</dbReference>
<dbReference type="CDD" id="cd06127">
    <property type="entry name" value="DEDDh"/>
    <property type="match status" value="1"/>
</dbReference>
<feature type="domain" description="GIY-YIG" evidence="3">
    <location>
        <begin position="222"/>
        <end position="301"/>
    </location>
</feature>
<dbReference type="InterPro" id="IPR050066">
    <property type="entry name" value="UvrABC_protein_C"/>
</dbReference>
<dbReference type="GO" id="GO:0006289">
    <property type="term" value="P:nucleotide-excision repair"/>
    <property type="evidence" value="ECO:0007669"/>
    <property type="project" value="InterPro"/>
</dbReference>
<dbReference type="InterPro" id="IPR012337">
    <property type="entry name" value="RNaseH-like_sf"/>
</dbReference>
<dbReference type="Proteomes" id="UP000255297">
    <property type="component" value="Unassembled WGS sequence"/>
</dbReference>
<proteinExistence type="predicted"/>
<dbReference type="GO" id="GO:0004527">
    <property type="term" value="F:exonuclease activity"/>
    <property type="evidence" value="ECO:0007669"/>
    <property type="project" value="UniProtKB-KW"/>
</dbReference>
<dbReference type="SUPFAM" id="SSF53098">
    <property type="entry name" value="Ribonuclease H-like"/>
    <property type="match status" value="1"/>
</dbReference>
<evidence type="ECO:0000259" key="3">
    <source>
        <dbReference type="PROSITE" id="PS50164"/>
    </source>
</evidence>
<dbReference type="InterPro" id="IPR036397">
    <property type="entry name" value="RNaseH_sf"/>
</dbReference>
<keyword evidence="1" id="KW-0540">Nuclease</keyword>
<dbReference type="Pfam" id="PF00929">
    <property type="entry name" value="RNase_T"/>
    <property type="match status" value="1"/>
</dbReference>
<reference evidence="4 5" key="1">
    <citation type="submission" date="2018-06" db="EMBL/GenBank/DDBJ databases">
        <authorList>
            <consortium name="Pathogen Informatics"/>
            <person name="Doyle S."/>
        </authorList>
    </citation>
    <scope>NUCLEOTIDE SEQUENCE [LARGE SCALE GENOMIC DNA]</scope>
    <source>
        <strain evidence="4 5">NCTC11532</strain>
    </source>
</reference>
<dbReference type="Pfam" id="PF01541">
    <property type="entry name" value="GIY-YIG"/>
    <property type="match status" value="1"/>
</dbReference>
<dbReference type="Gene3D" id="3.40.1440.10">
    <property type="entry name" value="GIY-YIG endonuclease"/>
    <property type="match status" value="1"/>
</dbReference>
<dbReference type="InterPro" id="IPR047296">
    <property type="entry name" value="GIY-YIG_UvrC_Cho"/>
</dbReference>
<dbReference type="PANTHER" id="PTHR30562">
    <property type="entry name" value="UVRC/OXIDOREDUCTASE"/>
    <property type="match status" value="1"/>
</dbReference>
<keyword evidence="2" id="KW-0378">Hydrolase</keyword>
<accession>A0A378LPK7</accession>
<dbReference type="SUPFAM" id="SSF82771">
    <property type="entry name" value="GIY-YIG endonuclease"/>
    <property type="match status" value="1"/>
</dbReference>
<evidence type="ECO:0000313" key="4">
    <source>
        <dbReference type="EMBL" id="STY28617.1"/>
    </source>
</evidence>
<dbReference type="Gene3D" id="3.30.420.10">
    <property type="entry name" value="Ribonuclease H-like superfamily/Ribonuclease H"/>
    <property type="match status" value="1"/>
</dbReference>
<organism evidence="4 5">
    <name type="scientific">Legionella wadsworthii</name>
    <dbReference type="NCBI Taxonomy" id="28088"/>
    <lineage>
        <taxon>Bacteria</taxon>
        <taxon>Pseudomonadati</taxon>
        <taxon>Pseudomonadota</taxon>
        <taxon>Gammaproteobacteria</taxon>
        <taxon>Legionellales</taxon>
        <taxon>Legionellaceae</taxon>
        <taxon>Legionella</taxon>
    </lineage>
</organism>
<keyword evidence="2" id="KW-0269">Exonuclease</keyword>
<dbReference type="InterPro" id="IPR035901">
    <property type="entry name" value="GIY-YIG_endonuc_sf"/>
</dbReference>